<dbReference type="AlphaFoldDB" id="A0A699GYR9"/>
<name>A0A699GYR9_TANCI</name>
<organism evidence="2">
    <name type="scientific">Tanacetum cinerariifolium</name>
    <name type="common">Dalmatian daisy</name>
    <name type="synonym">Chrysanthemum cinerariifolium</name>
    <dbReference type="NCBI Taxonomy" id="118510"/>
    <lineage>
        <taxon>Eukaryota</taxon>
        <taxon>Viridiplantae</taxon>
        <taxon>Streptophyta</taxon>
        <taxon>Embryophyta</taxon>
        <taxon>Tracheophyta</taxon>
        <taxon>Spermatophyta</taxon>
        <taxon>Magnoliopsida</taxon>
        <taxon>eudicotyledons</taxon>
        <taxon>Gunneridae</taxon>
        <taxon>Pentapetalae</taxon>
        <taxon>asterids</taxon>
        <taxon>campanulids</taxon>
        <taxon>Asterales</taxon>
        <taxon>Asteraceae</taxon>
        <taxon>Asteroideae</taxon>
        <taxon>Anthemideae</taxon>
        <taxon>Anthemidinae</taxon>
        <taxon>Tanacetum</taxon>
    </lineage>
</organism>
<reference evidence="2" key="1">
    <citation type="journal article" date="2019" name="Sci. Rep.">
        <title>Draft genome of Tanacetum cinerariifolium, the natural source of mosquito coil.</title>
        <authorList>
            <person name="Yamashiro T."/>
            <person name="Shiraishi A."/>
            <person name="Satake H."/>
            <person name="Nakayama K."/>
        </authorList>
    </citation>
    <scope>NUCLEOTIDE SEQUENCE</scope>
</reference>
<feature type="region of interest" description="Disordered" evidence="1">
    <location>
        <begin position="277"/>
        <end position="326"/>
    </location>
</feature>
<feature type="compositionally biased region" description="Basic and acidic residues" evidence="1">
    <location>
        <begin position="306"/>
        <end position="326"/>
    </location>
</feature>
<evidence type="ECO:0000313" key="2">
    <source>
        <dbReference type="EMBL" id="GEW95802.1"/>
    </source>
</evidence>
<gene>
    <name evidence="2" type="ORF">Tci_267778</name>
</gene>
<proteinExistence type="predicted"/>
<accession>A0A699GYR9</accession>
<comment type="caution">
    <text evidence="2">The sequence shown here is derived from an EMBL/GenBank/DDBJ whole genome shotgun (WGS) entry which is preliminary data.</text>
</comment>
<sequence length="326" mass="36751">MADLAFAPQHNMIAYQRRLKNSATSQTINDEKQIHAIAAGKTVVITESSVRRHLLFTDANGIICYIFGSREDRMEHDIELTDLLPQTSHDSPLLGGRTPGSDEGSMTLMKLTNLCTPLLQKILDLENPKTTQAKKIVNLKKRITKLEQRQCSRFLGFYPFRVGASKRNSLGRRKVSKQERKNLNTVETVNFARPHISTARPKVSIAELKTPPTTTNLFEDEDVTIVDTFVKMKNQKAKKGIAFKDADNSARPIRSITILQPLPTIDPQDKGKGILQEFEPIKKTKKKDQDQIKRDDEVASKIQAHLNEEARIKRETQEEASKAALA</sequence>
<protein>
    <submittedName>
        <fullName evidence="2">Uncharacterized protein</fullName>
    </submittedName>
</protein>
<dbReference type="EMBL" id="BKCJ010082254">
    <property type="protein sequence ID" value="GEW95802.1"/>
    <property type="molecule type" value="Genomic_DNA"/>
</dbReference>
<feature type="compositionally biased region" description="Basic and acidic residues" evidence="1">
    <location>
        <begin position="279"/>
        <end position="299"/>
    </location>
</feature>
<evidence type="ECO:0000256" key="1">
    <source>
        <dbReference type="SAM" id="MobiDB-lite"/>
    </source>
</evidence>